<dbReference type="Pfam" id="PF07690">
    <property type="entry name" value="MFS_1"/>
    <property type="match status" value="1"/>
</dbReference>
<gene>
    <name evidence="8" type="ORF">PG994_000413</name>
</gene>
<feature type="transmembrane region" description="Helical" evidence="6">
    <location>
        <begin position="189"/>
        <end position="207"/>
    </location>
</feature>
<dbReference type="PANTHER" id="PTHR23502:SF151">
    <property type="entry name" value="MAJOR FACILITATOR SUPERFAMILY (MFS) PROFILE DOMAIN-CONTAINING PROTEIN"/>
    <property type="match status" value="1"/>
</dbReference>
<evidence type="ECO:0000256" key="4">
    <source>
        <dbReference type="ARBA" id="ARBA00023136"/>
    </source>
</evidence>
<dbReference type="PANTHER" id="PTHR23502">
    <property type="entry name" value="MAJOR FACILITATOR SUPERFAMILY"/>
    <property type="match status" value="1"/>
</dbReference>
<sequence length="378" mass="40057">MATATQQEPVPSAVTGSTPYSTMGQSRKRYLTYLLDYLCLISSLSATIYFPLIPLLAAHYATSVQAVNLTVTLYVVFQGIAPSFWSPASDSLGRRPVFLGTFAVFAAASAGLCFSGRSLAALAALRALQSVGGSAVLSIAYGVVSDAVTHAERGSMLGPMMASANLGPCLGPVLGGSVTYAAGGQDFQLCFRALAIVGGSSVLLLWASRQDEKSAGRSQDAIKAHGTDDVEKTGGTGGTSVSTEAQVHSPMGRGRLIVPNPFSSLRLIFYWDISLVLFLAASPYSLWYLIQTSIPIIYGAAGYDFREIYVGLTYLAGGFGVIAGGFINGRLMDWNYRVVARQAELPVDKHSGDNMSKFPIERARSRGSMLILGVSRFP</sequence>
<dbReference type="EMBL" id="JAQQWL010000001">
    <property type="protein sequence ID" value="KAK8090908.1"/>
    <property type="molecule type" value="Genomic_DNA"/>
</dbReference>
<organism evidence="8 9">
    <name type="scientific">Apiospora phragmitis</name>
    <dbReference type="NCBI Taxonomy" id="2905665"/>
    <lineage>
        <taxon>Eukaryota</taxon>
        <taxon>Fungi</taxon>
        <taxon>Dikarya</taxon>
        <taxon>Ascomycota</taxon>
        <taxon>Pezizomycotina</taxon>
        <taxon>Sordariomycetes</taxon>
        <taxon>Xylariomycetidae</taxon>
        <taxon>Amphisphaeriales</taxon>
        <taxon>Apiosporaceae</taxon>
        <taxon>Apiospora</taxon>
    </lineage>
</organism>
<keyword evidence="4 6" id="KW-0472">Membrane</keyword>
<feature type="transmembrane region" description="Helical" evidence="6">
    <location>
        <begin position="165"/>
        <end position="183"/>
    </location>
</feature>
<dbReference type="Gene3D" id="1.20.1720.10">
    <property type="entry name" value="Multidrug resistance protein D"/>
    <property type="match status" value="1"/>
</dbReference>
<dbReference type="PROSITE" id="PS50850">
    <property type="entry name" value="MFS"/>
    <property type="match status" value="1"/>
</dbReference>
<feature type="transmembrane region" description="Helical" evidence="6">
    <location>
        <begin position="64"/>
        <end position="85"/>
    </location>
</feature>
<evidence type="ECO:0000313" key="9">
    <source>
        <dbReference type="Proteomes" id="UP001480595"/>
    </source>
</evidence>
<feature type="region of interest" description="Disordered" evidence="5">
    <location>
        <begin position="1"/>
        <end position="23"/>
    </location>
</feature>
<keyword evidence="2 6" id="KW-0812">Transmembrane</keyword>
<feature type="compositionally biased region" description="Basic and acidic residues" evidence="5">
    <location>
        <begin position="216"/>
        <end position="232"/>
    </location>
</feature>
<dbReference type="GeneID" id="92084885"/>
<evidence type="ECO:0000256" key="6">
    <source>
        <dbReference type="SAM" id="Phobius"/>
    </source>
</evidence>
<feature type="domain" description="Major facilitator superfamily (MFS) profile" evidence="7">
    <location>
        <begin position="31"/>
        <end position="378"/>
    </location>
</feature>
<proteinExistence type="predicted"/>
<dbReference type="SUPFAM" id="SSF103473">
    <property type="entry name" value="MFS general substrate transporter"/>
    <property type="match status" value="1"/>
</dbReference>
<keyword evidence="9" id="KW-1185">Reference proteome</keyword>
<evidence type="ECO:0000256" key="2">
    <source>
        <dbReference type="ARBA" id="ARBA00022692"/>
    </source>
</evidence>
<dbReference type="InterPro" id="IPR020846">
    <property type="entry name" value="MFS_dom"/>
</dbReference>
<dbReference type="RefSeq" id="XP_066722454.1">
    <property type="nucleotide sequence ID" value="XM_066851822.1"/>
</dbReference>
<feature type="transmembrane region" description="Helical" evidence="6">
    <location>
        <begin position="97"/>
        <end position="117"/>
    </location>
</feature>
<dbReference type="InterPro" id="IPR036259">
    <property type="entry name" value="MFS_trans_sf"/>
</dbReference>
<comment type="subcellular location">
    <subcellularLocation>
        <location evidence="1">Membrane</location>
        <topology evidence="1">Multi-pass membrane protein</topology>
    </subcellularLocation>
</comment>
<accession>A0ABR1X657</accession>
<feature type="transmembrane region" description="Helical" evidence="6">
    <location>
        <begin position="123"/>
        <end position="144"/>
    </location>
</feature>
<feature type="transmembrane region" description="Helical" evidence="6">
    <location>
        <begin position="30"/>
        <end position="52"/>
    </location>
</feature>
<protein>
    <recommendedName>
        <fullName evidence="7">Major facilitator superfamily (MFS) profile domain-containing protein</fullName>
    </recommendedName>
</protein>
<dbReference type="Proteomes" id="UP001480595">
    <property type="component" value="Unassembled WGS sequence"/>
</dbReference>
<feature type="transmembrane region" description="Helical" evidence="6">
    <location>
        <begin position="308"/>
        <end position="327"/>
    </location>
</feature>
<feature type="transmembrane region" description="Helical" evidence="6">
    <location>
        <begin position="267"/>
        <end position="288"/>
    </location>
</feature>
<keyword evidence="3 6" id="KW-1133">Transmembrane helix</keyword>
<comment type="caution">
    <text evidence="8">The sequence shown here is derived from an EMBL/GenBank/DDBJ whole genome shotgun (WGS) entry which is preliminary data.</text>
</comment>
<evidence type="ECO:0000256" key="1">
    <source>
        <dbReference type="ARBA" id="ARBA00004141"/>
    </source>
</evidence>
<evidence type="ECO:0000256" key="5">
    <source>
        <dbReference type="SAM" id="MobiDB-lite"/>
    </source>
</evidence>
<evidence type="ECO:0000259" key="7">
    <source>
        <dbReference type="PROSITE" id="PS50850"/>
    </source>
</evidence>
<reference evidence="8 9" key="1">
    <citation type="submission" date="2023-01" db="EMBL/GenBank/DDBJ databases">
        <title>Analysis of 21 Apiospora genomes using comparative genomics revels a genus with tremendous synthesis potential of carbohydrate active enzymes and secondary metabolites.</title>
        <authorList>
            <person name="Sorensen T."/>
        </authorList>
    </citation>
    <scope>NUCLEOTIDE SEQUENCE [LARGE SCALE GENOMIC DNA]</scope>
    <source>
        <strain evidence="8 9">CBS 135458</strain>
    </source>
</reference>
<feature type="region of interest" description="Disordered" evidence="5">
    <location>
        <begin position="216"/>
        <end position="244"/>
    </location>
</feature>
<name>A0ABR1X657_9PEZI</name>
<evidence type="ECO:0000313" key="8">
    <source>
        <dbReference type="EMBL" id="KAK8090908.1"/>
    </source>
</evidence>
<evidence type="ECO:0000256" key="3">
    <source>
        <dbReference type="ARBA" id="ARBA00022989"/>
    </source>
</evidence>
<dbReference type="InterPro" id="IPR011701">
    <property type="entry name" value="MFS"/>
</dbReference>